<dbReference type="SUPFAM" id="SSF53474">
    <property type="entry name" value="alpha/beta-Hydrolases"/>
    <property type="match status" value="1"/>
</dbReference>
<dbReference type="Pfam" id="PF01764">
    <property type="entry name" value="Lipase_3"/>
    <property type="match status" value="1"/>
</dbReference>
<dbReference type="CDD" id="cd00519">
    <property type="entry name" value="Lipase_3"/>
    <property type="match status" value="1"/>
</dbReference>
<evidence type="ECO:0000313" key="4">
    <source>
        <dbReference type="WBParaSite" id="Pan_g17807.t1"/>
    </source>
</evidence>
<dbReference type="WBParaSite" id="Pan_g17807.t1">
    <property type="protein sequence ID" value="Pan_g17807.t1"/>
    <property type="gene ID" value="Pan_g17807"/>
</dbReference>
<keyword evidence="3" id="KW-1185">Reference proteome</keyword>
<name>A0A7E4V8A4_PANRE</name>
<evidence type="ECO:0000313" key="3">
    <source>
        <dbReference type="Proteomes" id="UP000492821"/>
    </source>
</evidence>
<protein>
    <submittedName>
        <fullName evidence="4">Lipase_3 domain-containing protein</fullName>
    </submittedName>
</protein>
<dbReference type="Proteomes" id="UP000492821">
    <property type="component" value="Unassembled WGS sequence"/>
</dbReference>
<keyword evidence="1" id="KW-0732">Signal</keyword>
<dbReference type="AlphaFoldDB" id="A0A7E4V8A4"/>
<dbReference type="InterPro" id="IPR002921">
    <property type="entry name" value="Fungal_lipase-type"/>
</dbReference>
<evidence type="ECO:0000259" key="2">
    <source>
        <dbReference type="Pfam" id="PF01764"/>
    </source>
</evidence>
<feature type="chain" id="PRO_5029018474" evidence="1">
    <location>
        <begin position="18"/>
        <end position="287"/>
    </location>
</feature>
<accession>A0A7E4V8A4</accession>
<feature type="signal peptide" evidence="1">
    <location>
        <begin position="1"/>
        <end position="17"/>
    </location>
</feature>
<dbReference type="PANTHER" id="PTHR45908:SF8">
    <property type="entry name" value="FUNGAL LIPASE-LIKE DOMAIN-CONTAINING PROTEIN"/>
    <property type="match status" value="1"/>
</dbReference>
<evidence type="ECO:0000256" key="1">
    <source>
        <dbReference type="SAM" id="SignalP"/>
    </source>
</evidence>
<proteinExistence type="predicted"/>
<reference evidence="4" key="2">
    <citation type="submission" date="2020-10" db="UniProtKB">
        <authorList>
            <consortium name="WormBaseParasite"/>
        </authorList>
    </citation>
    <scope>IDENTIFICATION</scope>
</reference>
<sequence>MWSTIFLSVFLISTASASSYSDSFARDKALPLSAAAYSNYPENCLRNAFENTTLVGKYDLACDMFKGDSCFGFVALNHLDKSIIISFRGSEGFMQLLSEGSEAVFGKKVPSTIGGGISEYFYNGYLMIWSAGMRSDFLKAKNLYPSYEVWATGHSLGGSMATIAAGVIVKLGYADAGKVKLYTFGQPRTGDKDFATAHDKLLPESFRVTHSHDMVPHLPPKNFESYYHHKLEEWYKKENMGLNSNHIECDNDESKLCSDGAWFDFSINDHLHYFDRMVSEYGNAGCQ</sequence>
<feature type="domain" description="Fungal lipase-type" evidence="2">
    <location>
        <begin position="84"/>
        <end position="222"/>
    </location>
</feature>
<dbReference type="InterPro" id="IPR029058">
    <property type="entry name" value="AB_hydrolase_fold"/>
</dbReference>
<dbReference type="Gene3D" id="3.40.50.1820">
    <property type="entry name" value="alpha/beta hydrolase"/>
    <property type="match status" value="1"/>
</dbReference>
<dbReference type="PANTHER" id="PTHR45908">
    <property type="entry name" value="PROTEIN CBG11750-RELATED"/>
    <property type="match status" value="1"/>
</dbReference>
<dbReference type="GO" id="GO:0006629">
    <property type="term" value="P:lipid metabolic process"/>
    <property type="evidence" value="ECO:0007669"/>
    <property type="project" value="InterPro"/>
</dbReference>
<organism evidence="3 4">
    <name type="scientific">Panagrellus redivivus</name>
    <name type="common">Microworm</name>
    <dbReference type="NCBI Taxonomy" id="6233"/>
    <lineage>
        <taxon>Eukaryota</taxon>
        <taxon>Metazoa</taxon>
        <taxon>Ecdysozoa</taxon>
        <taxon>Nematoda</taxon>
        <taxon>Chromadorea</taxon>
        <taxon>Rhabditida</taxon>
        <taxon>Tylenchina</taxon>
        <taxon>Panagrolaimomorpha</taxon>
        <taxon>Panagrolaimoidea</taxon>
        <taxon>Panagrolaimidae</taxon>
        <taxon>Panagrellus</taxon>
    </lineage>
</organism>
<reference evidence="3" key="1">
    <citation type="journal article" date="2013" name="Genetics">
        <title>The draft genome and transcriptome of Panagrellus redivivus are shaped by the harsh demands of a free-living lifestyle.</title>
        <authorList>
            <person name="Srinivasan J."/>
            <person name="Dillman A.R."/>
            <person name="Macchietto M.G."/>
            <person name="Heikkinen L."/>
            <person name="Lakso M."/>
            <person name="Fracchia K.M."/>
            <person name="Antoshechkin I."/>
            <person name="Mortazavi A."/>
            <person name="Wong G."/>
            <person name="Sternberg P.W."/>
        </authorList>
    </citation>
    <scope>NUCLEOTIDE SEQUENCE [LARGE SCALE GENOMIC DNA]</scope>
    <source>
        <strain evidence="3">MT8872</strain>
    </source>
</reference>